<comment type="caution">
    <text evidence="5">The sequence shown here is derived from an EMBL/GenBank/DDBJ whole genome shotgun (WGS) entry which is preliminary data.</text>
</comment>
<dbReference type="Gene3D" id="3.40.50.12780">
    <property type="entry name" value="N-terminal domain of ligase-like"/>
    <property type="match status" value="1"/>
</dbReference>
<dbReference type="Pfam" id="PF00501">
    <property type="entry name" value="AMP-binding"/>
    <property type="match status" value="1"/>
</dbReference>
<dbReference type="AlphaFoldDB" id="A0A198A165"/>
<dbReference type="InterPro" id="IPR042099">
    <property type="entry name" value="ANL_N_sf"/>
</dbReference>
<dbReference type="Pfam" id="PF13193">
    <property type="entry name" value="AMP-binding_C"/>
    <property type="match status" value="1"/>
</dbReference>
<accession>A0A198A165</accession>
<keyword evidence="2" id="KW-0436">Ligase</keyword>
<dbReference type="STRING" id="1850517.A8708_23430"/>
<dbReference type="EMBL" id="LYPB01000088">
    <property type="protein sequence ID" value="OAS14756.1"/>
    <property type="molecule type" value="Genomic_DNA"/>
</dbReference>
<dbReference type="GO" id="GO:0006631">
    <property type="term" value="P:fatty acid metabolic process"/>
    <property type="evidence" value="ECO:0007669"/>
    <property type="project" value="TreeGrafter"/>
</dbReference>
<organism evidence="5 6">
    <name type="scientific">Paenibacillus oryzisoli</name>
    <dbReference type="NCBI Taxonomy" id="1850517"/>
    <lineage>
        <taxon>Bacteria</taxon>
        <taxon>Bacillati</taxon>
        <taxon>Bacillota</taxon>
        <taxon>Bacilli</taxon>
        <taxon>Bacillales</taxon>
        <taxon>Paenibacillaceae</taxon>
        <taxon>Paenibacillus</taxon>
    </lineage>
</organism>
<dbReference type="SUPFAM" id="SSF56801">
    <property type="entry name" value="Acetyl-CoA synthetase-like"/>
    <property type="match status" value="1"/>
</dbReference>
<evidence type="ECO:0000313" key="5">
    <source>
        <dbReference type="EMBL" id="OAS14756.1"/>
    </source>
</evidence>
<gene>
    <name evidence="5" type="ORF">A8708_23430</name>
</gene>
<feature type="domain" description="AMP-binding enzyme C-terminal" evidence="4">
    <location>
        <begin position="335"/>
        <end position="408"/>
    </location>
</feature>
<keyword evidence="6" id="KW-1185">Reference proteome</keyword>
<feature type="domain" description="AMP-dependent synthetase/ligase" evidence="3">
    <location>
        <begin position="101"/>
        <end position="278"/>
    </location>
</feature>
<dbReference type="Proteomes" id="UP000078454">
    <property type="component" value="Unassembled WGS sequence"/>
</dbReference>
<dbReference type="GO" id="GO:0031956">
    <property type="term" value="F:medium-chain fatty acid-CoA ligase activity"/>
    <property type="evidence" value="ECO:0007669"/>
    <property type="project" value="TreeGrafter"/>
</dbReference>
<evidence type="ECO:0008006" key="7">
    <source>
        <dbReference type="Google" id="ProtNLM"/>
    </source>
</evidence>
<dbReference type="PANTHER" id="PTHR43201">
    <property type="entry name" value="ACYL-COA SYNTHETASE"/>
    <property type="match status" value="1"/>
</dbReference>
<dbReference type="CDD" id="cd04433">
    <property type="entry name" value="AFD_class_I"/>
    <property type="match status" value="1"/>
</dbReference>
<proteinExistence type="inferred from homology"/>
<dbReference type="Gene3D" id="3.30.300.30">
    <property type="match status" value="1"/>
</dbReference>
<sequence>MFAYNQTYFGQDDLEARWKAWGLMPHTREAWKSGKRIAVCIANAAELIPLVLYLKELGVSALLLHGETPLETAKMLGKEGGCIGLVYQSVEDGILPLAGSESEVISSQEPSICMFSSGTTGNPKLISRPWSAIEAEITAYNAEIDLDSAITPIVISPVSHSYGLISGVLSAMARQVVPHVAAYTNPKLTLAILRDTPKHIVYGVPMTLHVLTSFPSDIRFYQFMSSGAPMPQGLIDKLAPLAGDRLLQQYGCSEAGCISINRSLRHSADIGKLLGHMQLVDAGASSHEPRELIITVQNQMIHTGDLAYQDQEALHLLARADDVINVSGLKVYPLEVENVISQLPGIHECVVYRGSHPVMGETASCMVVADLELKSETIREWCMQHLPPYKVPSKVACVTKLPRTATGKISRKLLEEAELSE</sequence>
<evidence type="ECO:0000256" key="2">
    <source>
        <dbReference type="ARBA" id="ARBA00022598"/>
    </source>
</evidence>
<dbReference type="InterPro" id="IPR045851">
    <property type="entry name" value="AMP-bd_C_sf"/>
</dbReference>
<reference evidence="5 6" key="1">
    <citation type="submission" date="2016-05" db="EMBL/GenBank/DDBJ databases">
        <title>Paenibacillus sp. 1ZS3-15 nov., isolated from the rhizosphere soil.</title>
        <authorList>
            <person name="Zhang X.X."/>
            <person name="Zhang J."/>
        </authorList>
    </citation>
    <scope>NUCLEOTIDE SEQUENCE [LARGE SCALE GENOMIC DNA]</scope>
    <source>
        <strain evidence="5 6">1ZS3-15</strain>
    </source>
</reference>
<name>A0A198A165_9BACL</name>
<evidence type="ECO:0000313" key="6">
    <source>
        <dbReference type="Proteomes" id="UP000078454"/>
    </source>
</evidence>
<evidence type="ECO:0000259" key="3">
    <source>
        <dbReference type="Pfam" id="PF00501"/>
    </source>
</evidence>
<dbReference type="InterPro" id="IPR000873">
    <property type="entry name" value="AMP-dep_synth/lig_dom"/>
</dbReference>
<evidence type="ECO:0000259" key="4">
    <source>
        <dbReference type="Pfam" id="PF13193"/>
    </source>
</evidence>
<evidence type="ECO:0000256" key="1">
    <source>
        <dbReference type="ARBA" id="ARBA00006432"/>
    </source>
</evidence>
<dbReference type="InterPro" id="IPR025110">
    <property type="entry name" value="AMP-bd_C"/>
</dbReference>
<dbReference type="PANTHER" id="PTHR43201:SF5">
    <property type="entry name" value="MEDIUM-CHAIN ACYL-COA LIGASE ACSF2, MITOCHONDRIAL"/>
    <property type="match status" value="1"/>
</dbReference>
<protein>
    <recommendedName>
        <fullName evidence="7">Acyl-CoA synthetase</fullName>
    </recommendedName>
</protein>
<comment type="similarity">
    <text evidence="1">Belongs to the ATP-dependent AMP-binding enzyme family.</text>
</comment>